<keyword evidence="1" id="KW-0418">Kinase</keyword>
<dbReference type="NCBIfam" id="TIGR04355">
    <property type="entry name" value="HprK_rel_B"/>
    <property type="match status" value="1"/>
</dbReference>
<dbReference type="STRING" id="657014.SAMN04488092_101415"/>
<dbReference type="InterPro" id="IPR027597">
    <property type="entry name" value="HprK-rel_B"/>
</dbReference>
<dbReference type="GO" id="GO:0016301">
    <property type="term" value="F:kinase activity"/>
    <property type="evidence" value="ECO:0007669"/>
    <property type="project" value="UniProtKB-KW"/>
</dbReference>
<proteinExistence type="predicted"/>
<keyword evidence="2" id="KW-1185">Reference proteome</keyword>
<dbReference type="AlphaFoldDB" id="A0A1H8ZEH4"/>
<dbReference type="Gene3D" id="3.40.50.300">
    <property type="entry name" value="P-loop containing nucleotide triphosphate hydrolases"/>
    <property type="match status" value="1"/>
</dbReference>
<evidence type="ECO:0000313" key="1">
    <source>
        <dbReference type="EMBL" id="SEP62773.1"/>
    </source>
</evidence>
<dbReference type="SUPFAM" id="SSF53795">
    <property type="entry name" value="PEP carboxykinase-like"/>
    <property type="match status" value="1"/>
</dbReference>
<reference evidence="1 2" key="1">
    <citation type="submission" date="2016-10" db="EMBL/GenBank/DDBJ databases">
        <authorList>
            <person name="de Groot N.N."/>
        </authorList>
    </citation>
    <scope>NUCLEOTIDE SEQUENCE [LARGE SCALE GENOMIC DNA]</scope>
    <source>
        <strain evidence="1 2">DSM 22007</strain>
    </source>
</reference>
<sequence>MTLTKATDVLAQLDLSPAEEADPFYLQVGPITLKVLSPEPLRGALVEYFAEALGDGAAQLTVKLLPGQMLGVAPKWVEWAREPGKAGRKDAIFDLNDARLIHKVRTGVTFLQSQTEVLAFGPLMDNVSTVINFINTQVLNICQRGGWQICHAAAVTNGIRTLAIAGLSGGGKSTSILRMMDLEGTRFVTNDRLMVRGGSPVEALGIPKHPRINPGTIVGNPRLHGMLSPARHTELREMAPEALWTLEEKYDLIIEDVYGPNRVQYAAPLTDFWVLNWSRQSNAPTRVTEVALADRPDLLGAIMKSPGPFYQFPDGQFLRNGIAPIPAAYLEALQGVRVKEVSGGIDFDALAEQGRVLFNG</sequence>
<name>A0A1H8ZEH4_9RHOB</name>
<dbReference type="InterPro" id="IPR027417">
    <property type="entry name" value="P-loop_NTPase"/>
</dbReference>
<protein>
    <submittedName>
        <fullName evidence="1">HprK-related kinase B</fullName>
    </submittedName>
</protein>
<keyword evidence="1" id="KW-0808">Transferase</keyword>
<dbReference type="EMBL" id="FOEP01000001">
    <property type="protein sequence ID" value="SEP62773.1"/>
    <property type="molecule type" value="Genomic_DNA"/>
</dbReference>
<dbReference type="Proteomes" id="UP000198634">
    <property type="component" value="Unassembled WGS sequence"/>
</dbReference>
<dbReference type="RefSeq" id="WP_245776288.1">
    <property type="nucleotide sequence ID" value="NZ_FOEP01000001.1"/>
</dbReference>
<evidence type="ECO:0000313" key="2">
    <source>
        <dbReference type="Proteomes" id="UP000198634"/>
    </source>
</evidence>
<organism evidence="1 2">
    <name type="scientific">Thalassovita taeanensis</name>
    <dbReference type="NCBI Taxonomy" id="657014"/>
    <lineage>
        <taxon>Bacteria</taxon>
        <taxon>Pseudomonadati</taxon>
        <taxon>Pseudomonadota</taxon>
        <taxon>Alphaproteobacteria</taxon>
        <taxon>Rhodobacterales</taxon>
        <taxon>Roseobacteraceae</taxon>
        <taxon>Thalassovita</taxon>
    </lineage>
</organism>
<gene>
    <name evidence="1" type="ORF">SAMN04488092_101415</name>
</gene>
<accession>A0A1H8ZEH4</accession>